<dbReference type="Gene3D" id="3.30.1490.480">
    <property type="entry name" value="Endolytic murein transglycosylase"/>
    <property type="match status" value="1"/>
</dbReference>
<dbReference type="Gene3D" id="3.30.160.60">
    <property type="entry name" value="Classic Zinc Finger"/>
    <property type="match status" value="1"/>
</dbReference>
<dbReference type="AlphaFoldDB" id="F8ET63"/>
<dbReference type="eggNOG" id="COG1559">
    <property type="taxonomic scope" value="Bacteria"/>
</dbReference>
<evidence type="ECO:0000256" key="1">
    <source>
        <dbReference type="ARBA" id="ARBA00022475"/>
    </source>
</evidence>
<evidence type="ECO:0000256" key="3">
    <source>
        <dbReference type="ARBA" id="ARBA00022989"/>
    </source>
</evidence>
<comment type="function">
    <text evidence="7">Functions as a peptidoglycan terminase that cleaves nascent peptidoglycan strands endolytically to terminate their elongation.</text>
</comment>
<keyword evidence="6 7" id="KW-0961">Cell wall biogenesis/degradation</keyword>
<dbReference type="InterPro" id="IPR003770">
    <property type="entry name" value="MLTG-like"/>
</dbReference>
<evidence type="ECO:0000256" key="5">
    <source>
        <dbReference type="ARBA" id="ARBA00023239"/>
    </source>
</evidence>
<feature type="site" description="Important for catalytic activity" evidence="7">
    <location>
        <position position="189"/>
    </location>
</feature>
<dbReference type="PANTHER" id="PTHR30518">
    <property type="entry name" value="ENDOLYTIC MUREIN TRANSGLYCOSYLASE"/>
    <property type="match status" value="1"/>
</dbReference>
<dbReference type="GO" id="GO:0005886">
    <property type="term" value="C:plasma membrane"/>
    <property type="evidence" value="ECO:0007669"/>
    <property type="project" value="UniProtKB-UniRule"/>
</dbReference>
<dbReference type="KEGG" id="zmp:Zymop_0049"/>
<dbReference type="NCBIfam" id="TIGR00247">
    <property type="entry name" value="endolytic transglycosylase MltG"/>
    <property type="match status" value="1"/>
</dbReference>
<dbReference type="CDD" id="cd08010">
    <property type="entry name" value="MltG_like"/>
    <property type="match status" value="1"/>
</dbReference>
<dbReference type="PATRIC" id="fig|579138.3.peg.53"/>
<name>F8ET63_ZYMMT</name>
<keyword evidence="7" id="KW-0997">Cell inner membrane</keyword>
<dbReference type="GO" id="GO:0008932">
    <property type="term" value="F:lytic endotransglycosylase activity"/>
    <property type="evidence" value="ECO:0007669"/>
    <property type="project" value="UniProtKB-UniRule"/>
</dbReference>
<dbReference type="GO" id="GO:0071555">
    <property type="term" value="P:cell wall organization"/>
    <property type="evidence" value="ECO:0007669"/>
    <property type="project" value="UniProtKB-KW"/>
</dbReference>
<sequence>MVFVFLSAMFLGGLGFYHVFVAPNEKQLVVTITDGSSLGKAAHLLKQAGAIRSEEAFLWLVHSKNKFTLKAGDYQIEPRTSLNHLVTLLEHGPNIRHIFIVPEGMASLEVHDRLMAEPSLVGDIPVPAEGSLLPDGYAFVPGEKRALVVARMEAAMTKMLHQLWIKKAPDIGVKIPEQAVILASIVEKETALPEERPIVAGVYYNRLQKNMRLQADPTIIYPITHGYPLGHPILRSELMAQNSYNTYQIKGLPSGPITNPSRSSLMAVLHPAKTEALYFVANGKGGHIFSNNLEEQSQHVRDYHNRQQQKTSS</sequence>
<dbReference type="GO" id="GO:0009252">
    <property type="term" value="P:peptidoglycan biosynthetic process"/>
    <property type="evidence" value="ECO:0007669"/>
    <property type="project" value="UniProtKB-UniRule"/>
</dbReference>
<reference evidence="8 9" key="1">
    <citation type="journal article" date="2011" name="J. Bacteriol.">
        <title>Genome sequence of the ethanol-producing Zymomonas mobilis subsp. pomaceae lectotype strain ATCC 29192.</title>
        <authorList>
            <person name="Kouvelis V.N."/>
            <person name="Davenport K.W."/>
            <person name="Brettin T.S."/>
            <person name="Bruce D."/>
            <person name="Detter C."/>
            <person name="Han C.S."/>
            <person name="Nolan M."/>
            <person name="Tapia R."/>
            <person name="Damoulaki A."/>
            <person name="Kyrpides N.C."/>
            <person name="Typas M.A."/>
            <person name="Pappas K.M."/>
        </authorList>
    </citation>
    <scope>NUCLEOTIDE SEQUENCE [LARGE SCALE GENOMIC DNA]</scope>
    <source>
        <strain evidence="9">ATCC 29192 / DSM 22645 / JCM 10191 / CCUG 17912 / NBRC 13757 / NCIMB 11200 / NRRL B-4491 / Barker I</strain>
    </source>
</reference>
<keyword evidence="3 7" id="KW-1133">Transmembrane helix</keyword>
<dbReference type="Pfam" id="PF02618">
    <property type="entry name" value="YceG"/>
    <property type="match status" value="1"/>
</dbReference>
<evidence type="ECO:0000256" key="4">
    <source>
        <dbReference type="ARBA" id="ARBA00023136"/>
    </source>
</evidence>
<dbReference type="PANTHER" id="PTHR30518:SF2">
    <property type="entry name" value="ENDOLYTIC MUREIN TRANSGLYCOSYLASE"/>
    <property type="match status" value="1"/>
</dbReference>
<keyword evidence="5 7" id="KW-0456">Lyase</keyword>
<evidence type="ECO:0000256" key="2">
    <source>
        <dbReference type="ARBA" id="ARBA00022692"/>
    </source>
</evidence>
<evidence type="ECO:0000256" key="6">
    <source>
        <dbReference type="ARBA" id="ARBA00023316"/>
    </source>
</evidence>
<dbReference type="HOGENOM" id="CLU_025574_0_0_5"/>
<keyword evidence="2 7" id="KW-0812">Transmembrane</keyword>
<keyword evidence="1 7" id="KW-1003">Cell membrane</keyword>
<evidence type="ECO:0000313" key="8">
    <source>
        <dbReference type="EMBL" id="AEI36953.1"/>
    </source>
</evidence>
<gene>
    <name evidence="7" type="primary">mltG</name>
    <name evidence="8" type="ordered locus">Zymop_0049</name>
</gene>
<evidence type="ECO:0000256" key="7">
    <source>
        <dbReference type="HAMAP-Rule" id="MF_02065"/>
    </source>
</evidence>
<dbReference type="EMBL" id="CP002865">
    <property type="protein sequence ID" value="AEI36953.1"/>
    <property type="molecule type" value="Genomic_DNA"/>
</dbReference>
<organism evidence="8 9">
    <name type="scientific">Zymomonas mobilis subsp. pomaceae (strain ATCC 29192 / DSM 22645 / JCM 10191 / CCUG 17912 / NBRC 13757 / NCIMB 11200 / NRRL B-4491 / Barker I)</name>
    <dbReference type="NCBI Taxonomy" id="579138"/>
    <lineage>
        <taxon>Bacteria</taxon>
        <taxon>Pseudomonadati</taxon>
        <taxon>Pseudomonadota</taxon>
        <taxon>Alphaproteobacteria</taxon>
        <taxon>Sphingomonadales</taxon>
        <taxon>Zymomonadaceae</taxon>
        <taxon>Zymomonas</taxon>
    </lineage>
</organism>
<comment type="catalytic activity">
    <reaction evidence="7">
        <text>a peptidoglycan chain = a peptidoglycan chain with N-acetyl-1,6-anhydromuramyl-[peptide] at the reducing end + a peptidoglycan chain with N-acetylglucosamine at the non-reducing end.</text>
        <dbReference type="EC" id="4.2.2.29"/>
    </reaction>
</comment>
<accession>F8ET63</accession>
<proteinExistence type="inferred from homology"/>
<protein>
    <recommendedName>
        <fullName evidence="7">Endolytic murein transglycosylase</fullName>
        <ecNumber evidence="7">4.2.2.29</ecNumber>
    </recommendedName>
    <alternativeName>
        <fullName evidence="7">Peptidoglycan lytic transglycosylase</fullName>
    </alternativeName>
    <alternativeName>
        <fullName evidence="7">Peptidoglycan polymerization terminase</fullName>
    </alternativeName>
</protein>
<keyword evidence="4 7" id="KW-0472">Membrane</keyword>
<dbReference type="Proteomes" id="UP000000491">
    <property type="component" value="Chromosome"/>
</dbReference>
<comment type="similarity">
    <text evidence="7">Belongs to the transglycosylase MltG family.</text>
</comment>
<evidence type="ECO:0000313" key="9">
    <source>
        <dbReference type="Proteomes" id="UP000000491"/>
    </source>
</evidence>
<dbReference type="STRING" id="579138.Zymop_0049"/>
<dbReference type="HAMAP" id="MF_02065">
    <property type="entry name" value="MltG"/>
    <property type="match status" value="1"/>
</dbReference>
<dbReference type="EC" id="4.2.2.29" evidence="7"/>